<evidence type="ECO:0000313" key="2">
    <source>
        <dbReference type="Proteomes" id="UP000800035"/>
    </source>
</evidence>
<accession>A0A6A5TBI3</accession>
<proteinExistence type="predicted"/>
<dbReference type="OrthoDB" id="2997776at2759"/>
<dbReference type="Proteomes" id="UP000800035">
    <property type="component" value="Unassembled WGS sequence"/>
</dbReference>
<reference evidence="1" key="1">
    <citation type="journal article" date="2020" name="Stud. Mycol.">
        <title>101 Dothideomycetes genomes: a test case for predicting lifestyles and emergence of pathogens.</title>
        <authorList>
            <person name="Haridas S."/>
            <person name="Albert R."/>
            <person name="Binder M."/>
            <person name="Bloem J."/>
            <person name="Labutti K."/>
            <person name="Salamov A."/>
            <person name="Andreopoulos B."/>
            <person name="Baker S."/>
            <person name="Barry K."/>
            <person name="Bills G."/>
            <person name="Bluhm B."/>
            <person name="Cannon C."/>
            <person name="Castanera R."/>
            <person name="Culley D."/>
            <person name="Daum C."/>
            <person name="Ezra D."/>
            <person name="Gonzalez J."/>
            <person name="Henrissat B."/>
            <person name="Kuo A."/>
            <person name="Liang C."/>
            <person name="Lipzen A."/>
            <person name="Lutzoni F."/>
            <person name="Magnuson J."/>
            <person name="Mondo S."/>
            <person name="Nolan M."/>
            <person name="Ohm R."/>
            <person name="Pangilinan J."/>
            <person name="Park H.-J."/>
            <person name="Ramirez L."/>
            <person name="Alfaro M."/>
            <person name="Sun H."/>
            <person name="Tritt A."/>
            <person name="Yoshinaga Y."/>
            <person name="Zwiers L.-H."/>
            <person name="Turgeon B."/>
            <person name="Goodwin S."/>
            <person name="Spatafora J."/>
            <person name="Crous P."/>
            <person name="Grigoriev I."/>
        </authorList>
    </citation>
    <scope>NUCLEOTIDE SEQUENCE</scope>
    <source>
        <strain evidence="1">CBS 675.92</strain>
    </source>
</reference>
<protein>
    <recommendedName>
        <fullName evidence="3">F-box domain-containing protein</fullName>
    </recommendedName>
</protein>
<organism evidence="1 2">
    <name type="scientific">Byssothecium circinans</name>
    <dbReference type="NCBI Taxonomy" id="147558"/>
    <lineage>
        <taxon>Eukaryota</taxon>
        <taxon>Fungi</taxon>
        <taxon>Dikarya</taxon>
        <taxon>Ascomycota</taxon>
        <taxon>Pezizomycotina</taxon>
        <taxon>Dothideomycetes</taxon>
        <taxon>Pleosporomycetidae</taxon>
        <taxon>Pleosporales</taxon>
        <taxon>Massarineae</taxon>
        <taxon>Massarinaceae</taxon>
        <taxon>Byssothecium</taxon>
    </lineage>
</organism>
<keyword evidence="2" id="KW-1185">Reference proteome</keyword>
<name>A0A6A5TBI3_9PLEO</name>
<dbReference type="EMBL" id="ML977036">
    <property type="protein sequence ID" value="KAF1949534.1"/>
    <property type="molecule type" value="Genomic_DNA"/>
</dbReference>
<sequence length="358" mass="41619">MPEIPQRTPQCPSLPPELWIRILTFNTSLVHLWTSCRHTSHTFLAYTEQVFAEHAIRNTFIDFHLEKYNLGGKSKRPEIPTSFSHFELGVKREDGGREKGKVVFKDKRRRSEIGGGKRKEYDRMMERWEGNVRGWRAEMPSFTISVDGMVSDTEIPELDIDISKREITFDWRRMYTLFFREQALFHTLKQCWHTETNAKIQANDARIAKNEKLGISDYPLPWAAAEIELRKQIRRKRLSDYYAENEEMLWAIASLKHFENHGAAGGSGKAFRLNPDIPGAGLGERWYGSMNKVQELYLDEWSCMHRIDTKAEHAKGEEVFPRYSVPPPDLNEEVKREPVAYLMNGNAVGLGPRRVDFD</sequence>
<dbReference type="AlphaFoldDB" id="A0A6A5TBI3"/>
<evidence type="ECO:0000313" key="1">
    <source>
        <dbReference type="EMBL" id="KAF1949534.1"/>
    </source>
</evidence>
<gene>
    <name evidence="1" type="ORF">CC80DRAFT_457311</name>
</gene>
<evidence type="ECO:0008006" key="3">
    <source>
        <dbReference type="Google" id="ProtNLM"/>
    </source>
</evidence>